<proteinExistence type="predicted"/>
<reference evidence="1" key="1">
    <citation type="submission" date="2023-10" db="EMBL/GenBank/DDBJ databases">
        <authorList>
            <person name="Chen Y."/>
            <person name="Shah S."/>
            <person name="Dougan E. K."/>
            <person name="Thang M."/>
            <person name="Chan C."/>
        </authorList>
    </citation>
    <scope>NUCLEOTIDE SEQUENCE [LARGE SCALE GENOMIC DNA]</scope>
</reference>
<dbReference type="Proteomes" id="UP001189429">
    <property type="component" value="Unassembled WGS sequence"/>
</dbReference>
<name>A0ABN9Y7Q0_9DINO</name>
<dbReference type="EMBL" id="CAUYUJ010022052">
    <property type="protein sequence ID" value="CAK0908629.1"/>
    <property type="molecule type" value="Genomic_DNA"/>
</dbReference>
<gene>
    <name evidence="1" type="ORF">PCOR1329_LOCUS83256</name>
</gene>
<accession>A0ABN9Y7Q0</accession>
<sequence>MFAHPEVDAVDAAPAAEAAEPEVSATAAAAVPAAGGIAECCDGNEAVAKRRRLALKRTLTEAEKQTDGTVGRAKAKAKGKAVGKAKVKAEGRYKGQ</sequence>
<evidence type="ECO:0000313" key="1">
    <source>
        <dbReference type="EMBL" id="CAK0908629.1"/>
    </source>
</evidence>
<protein>
    <submittedName>
        <fullName evidence="1">Uncharacterized protein</fullName>
    </submittedName>
</protein>
<comment type="caution">
    <text evidence="1">The sequence shown here is derived from an EMBL/GenBank/DDBJ whole genome shotgun (WGS) entry which is preliminary data.</text>
</comment>
<organism evidence="1 2">
    <name type="scientific">Prorocentrum cordatum</name>
    <dbReference type="NCBI Taxonomy" id="2364126"/>
    <lineage>
        <taxon>Eukaryota</taxon>
        <taxon>Sar</taxon>
        <taxon>Alveolata</taxon>
        <taxon>Dinophyceae</taxon>
        <taxon>Prorocentrales</taxon>
        <taxon>Prorocentraceae</taxon>
        <taxon>Prorocentrum</taxon>
    </lineage>
</organism>
<keyword evidence="2" id="KW-1185">Reference proteome</keyword>
<evidence type="ECO:0000313" key="2">
    <source>
        <dbReference type="Proteomes" id="UP001189429"/>
    </source>
</evidence>